<accession>A0A0G0D631</accession>
<dbReference type="PROSITE" id="PS50994">
    <property type="entry name" value="INTEGRASE"/>
    <property type="match status" value="1"/>
</dbReference>
<dbReference type="STRING" id="1618333.UR93_C0009G0001"/>
<proteinExistence type="predicted"/>
<dbReference type="EMBL" id="LBRB01000009">
    <property type="protein sequence ID" value="KKP88713.1"/>
    <property type="molecule type" value="Genomic_DNA"/>
</dbReference>
<gene>
    <name evidence="2" type="ORF">UR93_C0009G0001</name>
</gene>
<organism evidence="2 3">
    <name type="scientific">Berkelbacteria bacterium GW2011_GWA2_35_9</name>
    <dbReference type="NCBI Taxonomy" id="1618333"/>
    <lineage>
        <taxon>Bacteria</taxon>
        <taxon>Candidatus Berkelbacteria</taxon>
    </lineage>
</organism>
<dbReference type="AlphaFoldDB" id="A0A0G0D631"/>
<dbReference type="InterPro" id="IPR001584">
    <property type="entry name" value="Integrase_cat-core"/>
</dbReference>
<dbReference type="InterPro" id="IPR036397">
    <property type="entry name" value="RNaseH_sf"/>
</dbReference>
<sequence length="364" mass="43976">MQTIYLSPANITQPLFRYPLFKRKPIELLDKTVRWRKQADLVKLSFSARLRLEWMIFYETVGNHNAYTTAQHFSITPKTFYKWHKRFDNGKVRLLEEQSRRPDKTRQWEVTLVEESRIKQLRIDKIHYGKKKLKKLYFNTYNEVISTWKIERVIRKHNLYPNPIKQAKYRRKLKNQINKKRIQNLDMHNQLFFLLHIDTIVIYWGSIKRYILTACDHTGKLGYARMYKNKSSRSAQDFLYRLHYLIDTPLAHIQTDNGSEFSSEFEDAITQLNATHWFSRNHTPQDNAIIERFNQTLQDEWLNDSNFTSDIRKFNQALTVWLEEYNFIRPHQTLDYLTPIEYYLNTLQLNNNLLPMWSAANSRI</sequence>
<comment type="caution">
    <text evidence="2">The sequence shown here is derived from an EMBL/GenBank/DDBJ whole genome shotgun (WGS) entry which is preliminary data.</text>
</comment>
<name>A0A0G0D631_9BACT</name>
<evidence type="ECO:0000259" key="1">
    <source>
        <dbReference type="PROSITE" id="PS50994"/>
    </source>
</evidence>
<feature type="domain" description="Integrase catalytic" evidence="1">
    <location>
        <begin position="186"/>
        <end position="347"/>
    </location>
</feature>
<dbReference type="InterPro" id="IPR012337">
    <property type="entry name" value="RNaseH-like_sf"/>
</dbReference>
<dbReference type="Gene3D" id="3.30.420.10">
    <property type="entry name" value="Ribonuclease H-like superfamily/Ribonuclease H"/>
    <property type="match status" value="1"/>
</dbReference>
<dbReference type="PANTHER" id="PTHR47515:SF1">
    <property type="entry name" value="BLR2054 PROTEIN"/>
    <property type="match status" value="1"/>
</dbReference>
<dbReference type="Pfam" id="PF13683">
    <property type="entry name" value="rve_3"/>
    <property type="match status" value="1"/>
</dbReference>
<dbReference type="SUPFAM" id="SSF53098">
    <property type="entry name" value="Ribonuclease H-like"/>
    <property type="match status" value="1"/>
</dbReference>
<dbReference type="PANTHER" id="PTHR47515">
    <property type="entry name" value="LOW CALCIUM RESPONSE LOCUS PROTEIN T"/>
    <property type="match status" value="1"/>
</dbReference>
<dbReference type="GO" id="GO:0003676">
    <property type="term" value="F:nucleic acid binding"/>
    <property type="evidence" value="ECO:0007669"/>
    <property type="project" value="InterPro"/>
</dbReference>
<dbReference type="GO" id="GO:0015074">
    <property type="term" value="P:DNA integration"/>
    <property type="evidence" value="ECO:0007669"/>
    <property type="project" value="InterPro"/>
</dbReference>
<reference evidence="2 3" key="1">
    <citation type="journal article" date="2015" name="Nature">
        <title>rRNA introns, odd ribosomes, and small enigmatic genomes across a large radiation of phyla.</title>
        <authorList>
            <person name="Brown C.T."/>
            <person name="Hug L.A."/>
            <person name="Thomas B.C."/>
            <person name="Sharon I."/>
            <person name="Castelle C.J."/>
            <person name="Singh A."/>
            <person name="Wilkins M.J."/>
            <person name="Williams K.H."/>
            <person name="Banfield J.F."/>
        </authorList>
    </citation>
    <scope>NUCLEOTIDE SEQUENCE [LARGE SCALE GENOMIC DNA]</scope>
</reference>
<evidence type="ECO:0000313" key="3">
    <source>
        <dbReference type="Proteomes" id="UP000034316"/>
    </source>
</evidence>
<evidence type="ECO:0000313" key="2">
    <source>
        <dbReference type="EMBL" id="KKP88713.1"/>
    </source>
</evidence>
<protein>
    <submittedName>
        <fullName evidence="2">Integrase catalytic region</fullName>
    </submittedName>
</protein>
<dbReference type="Proteomes" id="UP000034316">
    <property type="component" value="Unassembled WGS sequence"/>
</dbReference>